<dbReference type="HOGENOM" id="CLU_153774_0_0_9"/>
<evidence type="ECO:0000256" key="1">
    <source>
        <dbReference type="SAM" id="Phobius"/>
    </source>
</evidence>
<keyword evidence="1" id="KW-0472">Membrane</keyword>
<reference evidence="3 5" key="2">
    <citation type="submission" date="2013-03" db="EMBL/GenBank/DDBJ databases">
        <title>The Genome Sequence of Enterococcus gilvus ATCC BAA-350 (PacBio/Illumina hybrid assembly).</title>
        <authorList>
            <consortium name="The Broad Institute Genomics Platform"/>
            <consortium name="The Broad Institute Genome Sequencing Center for Infectious Disease"/>
            <person name="Earl A."/>
            <person name="Russ C."/>
            <person name="Gilmore M."/>
            <person name="Surin D."/>
            <person name="Walker B."/>
            <person name="Young S."/>
            <person name="Zeng Q."/>
            <person name="Gargeya S."/>
            <person name="Fitzgerald M."/>
            <person name="Haas B."/>
            <person name="Abouelleil A."/>
            <person name="Allen A.W."/>
            <person name="Alvarado L."/>
            <person name="Arachchi H.M."/>
            <person name="Berlin A.M."/>
            <person name="Chapman S.B."/>
            <person name="Gainer-Dewar J."/>
            <person name="Goldberg J."/>
            <person name="Griggs A."/>
            <person name="Gujja S."/>
            <person name="Hansen M."/>
            <person name="Howarth C."/>
            <person name="Imamovic A."/>
            <person name="Ireland A."/>
            <person name="Larimer J."/>
            <person name="McCowan C."/>
            <person name="Murphy C."/>
            <person name="Pearson M."/>
            <person name="Poon T.W."/>
            <person name="Priest M."/>
            <person name="Roberts A."/>
            <person name="Saif S."/>
            <person name="Shea T."/>
            <person name="Sisk P."/>
            <person name="Sykes S."/>
            <person name="Wortman J."/>
            <person name="Nusbaum C."/>
            <person name="Birren B."/>
        </authorList>
    </citation>
    <scope>NUCLEOTIDE SEQUENCE [LARGE SCALE GENOMIC DNA]</scope>
    <source>
        <strain evidence="3 5">ATCC BAA-350</strain>
    </source>
</reference>
<evidence type="ECO:0000313" key="4">
    <source>
        <dbReference type="Proteomes" id="UP000013750"/>
    </source>
</evidence>
<name>R2XZW8_9ENTE</name>
<comment type="caution">
    <text evidence="2">The sequence shown here is derived from an EMBL/GenBank/DDBJ whole genome shotgun (WGS) entry which is preliminary data.</text>
</comment>
<feature type="transmembrane region" description="Helical" evidence="1">
    <location>
        <begin position="12"/>
        <end position="30"/>
    </location>
</feature>
<keyword evidence="5" id="KW-1185">Reference proteome</keyword>
<reference evidence="2 4" key="1">
    <citation type="submission" date="2013-02" db="EMBL/GenBank/DDBJ databases">
        <title>The Genome Sequence of Enterococcus gilvus ATCC BAA-350.</title>
        <authorList>
            <consortium name="The Broad Institute Genome Sequencing Platform"/>
            <consortium name="The Broad Institute Genome Sequencing Center for Infectious Disease"/>
            <person name="Earl A.M."/>
            <person name="Gilmore M.S."/>
            <person name="Lebreton F."/>
            <person name="Walker B."/>
            <person name="Young S.K."/>
            <person name="Zeng Q."/>
            <person name="Gargeya S."/>
            <person name="Fitzgerald M."/>
            <person name="Haas B."/>
            <person name="Abouelleil A."/>
            <person name="Alvarado L."/>
            <person name="Arachchi H.M."/>
            <person name="Berlin A.M."/>
            <person name="Chapman S.B."/>
            <person name="Dewar J."/>
            <person name="Goldberg J."/>
            <person name="Griggs A."/>
            <person name="Gujja S."/>
            <person name="Hansen M."/>
            <person name="Howarth C."/>
            <person name="Imamovic A."/>
            <person name="Larimer J."/>
            <person name="McCowan C."/>
            <person name="Murphy C."/>
            <person name="Neiman D."/>
            <person name="Pearson M."/>
            <person name="Priest M."/>
            <person name="Roberts A."/>
            <person name="Saif S."/>
            <person name="Shea T."/>
            <person name="Sisk P."/>
            <person name="Sykes S."/>
            <person name="Wortman J."/>
            <person name="Nusbaum C."/>
            <person name="Birren B."/>
        </authorList>
    </citation>
    <scope>NUCLEOTIDE SEQUENCE [LARGE SCALE GENOMIC DNA]</scope>
    <source>
        <strain evidence="2 4">ATCC BAA-350</strain>
    </source>
</reference>
<proteinExistence type="predicted"/>
<dbReference type="eggNOG" id="ENOG502ZEY0">
    <property type="taxonomic scope" value="Bacteria"/>
</dbReference>
<dbReference type="EMBL" id="AJDQ01000008">
    <property type="protein sequence ID" value="EOI55582.1"/>
    <property type="molecule type" value="Genomic_DNA"/>
</dbReference>
<evidence type="ECO:0000313" key="2">
    <source>
        <dbReference type="EMBL" id="EOI55582.1"/>
    </source>
</evidence>
<sequence>MKAKNGKTNNKILIVVIVAVVGIIAFVVFGNSSTDLEEASKPIIDQILQEQYDLNRSCEDVTITEDNGDNRYVGKAELDNGAVINVNIEYYPKKDKIYVQIPYSEVLLLN</sequence>
<keyword evidence="1" id="KW-1133">Transmembrane helix</keyword>
<dbReference type="PATRIC" id="fig|1158614.3.peg.2784"/>
<gene>
    <name evidence="3" type="ORF">I592_01175</name>
    <name evidence="2" type="ORF">UKC_02791</name>
</gene>
<keyword evidence="1" id="KW-0812">Transmembrane</keyword>
<dbReference type="Proteomes" id="UP000013750">
    <property type="component" value="Unassembled WGS sequence"/>
</dbReference>
<organism evidence="2 4">
    <name type="scientific">Enterococcus gilvus ATCC BAA-350</name>
    <dbReference type="NCBI Taxonomy" id="1158614"/>
    <lineage>
        <taxon>Bacteria</taxon>
        <taxon>Bacillati</taxon>
        <taxon>Bacillota</taxon>
        <taxon>Bacilli</taxon>
        <taxon>Lactobacillales</taxon>
        <taxon>Enterococcaceae</taxon>
        <taxon>Enterococcus</taxon>
    </lineage>
</organism>
<evidence type="ECO:0000313" key="5">
    <source>
        <dbReference type="Proteomes" id="UP000014160"/>
    </source>
</evidence>
<dbReference type="EMBL" id="ASWH01000001">
    <property type="protein sequence ID" value="EOW81875.1"/>
    <property type="molecule type" value="Genomic_DNA"/>
</dbReference>
<dbReference type="OrthoDB" id="2191202at2"/>
<dbReference type="RefSeq" id="WP_010781162.1">
    <property type="nucleotide sequence ID" value="NZ_ASWH01000001.1"/>
</dbReference>
<accession>R2XZW8</accession>
<protein>
    <submittedName>
        <fullName evidence="2">Uncharacterized protein</fullName>
    </submittedName>
</protein>
<evidence type="ECO:0000313" key="3">
    <source>
        <dbReference type="EMBL" id="EOW81875.1"/>
    </source>
</evidence>
<dbReference type="AlphaFoldDB" id="R2XZW8"/>
<dbReference type="Proteomes" id="UP000014160">
    <property type="component" value="Unassembled WGS sequence"/>
</dbReference>